<dbReference type="InterPro" id="IPR023214">
    <property type="entry name" value="HAD_sf"/>
</dbReference>
<dbReference type="GO" id="GO:0016491">
    <property type="term" value="F:oxidoreductase activity"/>
    <property type="evidence" value="ECO:0007669"/>
    <property type="project" value="InterPro"/>
</dbReference>
<evidence type="ECO:0000256" key="7">
    <source>
        <dbReference type="ARBA" id="ARBA00022840"/>
    </source>
</evidence>
<evidence type="ECO:0000256" key="2">
    <source>
        <dbReference type="ARBA" id="ARBA00006024"/>
    </source>
</evidence>
<name>A0A0H5DP05_9BACT</name>
<accession>A0A0H5DP05</accession>
<dbReference type="Gene3D" id="3.40.1110.10">
    <property type="entry name" value="Calcium-transporting ATPase, cytoplasmic domain N"/>
    <property type="match status" value="1"/>
</dbReference>
<evidence type="ECO:0000256" key="5">
    <source>
        <dbReference type="ARBA" id="ARBA00022723"/>
    </source>
</evidence>
<dbReference type="GO" id="GO:0060003">
    <property type="term" value="P:copper ion export"/>
    <property type="evidence" value="ECO:0007669"/>
    <property type="project" value="UniProtKB-ARBA"/>
</dbReference>
<evidence type="ECO:0000256" key="11">
    <source>
        <dbReference type="RuleBase" id="RU362081"/>
    </source>
</evidence>
<dbReference type="InterPro" id="IPR008250">
    <property type="entry name" value="ATPase_P-typ_transduc_dom_A_sf"/>
</dbReference>
<sequence length="759" mass="81844">MENEKDPVCGMQVNANKTEFKSDYREKGYFFCSARCLQAFEQNPEKYLSGTPSQDMGGKSALWTCPMHPEIVQDHPGDCPICGMRLEPKEGGSLTEDTEYLEMRKRLVVGTILTIPLAILAMGGMLIPLQEIEALGTGWIQWLLCTPVIFWSGWPLLSKGWSSFLRLKLNMFSLIFLGVLAAYIFSALALVFPDFLPDSLLHEGEPPLYFETAAIITVLVLLGQVLELRARSRASDALSALMGRAAKFARRIENGEERDVPVDEIHIGDVLRVKPGDKIPVDGVILEGATFVDESMWTGEPVPVEKQEGSAVVGGTINFKGSFLMRASKVGSDTLLARIVRMVAEAQRSRAPIQSLADKVSEYFVPLVVVVAIATFFGWYFLGPEPRLSFAVVNAVSVLIIACPCALGLATPMSIMVGMGRGASEGVLIRDAKALEMLEKVNTVVVDKTGTLTEGKPKLTGLITVQGGDEIYLLKMAASLERESEHPLAHAILQGAEERKIPLAKAERFTSFAGGGITGWVEGKWIVAGKESFLKEQGCAGMESLAERVGQSLKEGESVIFVGVDGRAQGAIMVSDPIKKSTPEAIEAIHGFGIKVVMLSGDNEKTALAVGKKLGIDGVHANVNPEKKYHFVEELKRQGMIVAMAGDGVNDSPAISAADVGIAMGTGTDVAMESATVTLVKGDLKGIAKAIRLSRAMMRNIRENLFFAFIYNLLGVPIAAGILYPLTGMVLSPVIAALAMSFSSVSVIANALRLRHKKL</sequence>
<dbReference type="NCBIfam" id="TIGR01525">
    <property type="entry name" value="ATPase-IB_hvy"/>
    <property type="match status" value="1"/>
</dbReference>
<dbReference type="FunFam" id="2.70.150.10:FF:000020">
    <property type="entry name" value="Copper-exporting P-type ATPase A"/>
    <property type="match status" value="1"/>
</dbReference>
<dbReference type="Pfam" id="PF19335">
    <property type="entry name" value="HMBD"/>
    <property type="match status" value="1"/>
</dbReference>
<evidence type="ECO:0000256" key="1">
    <source>
        <dbReference type="ARBA" id="ARBA00004651"/>
    </source>
</evidence>
<comment type="similarity">
    <text evidence="2 11">Belongs to the cation transport ATPase (P-type) (TC 3.A.3) family. Type IB subfamily.</text>
</comment>
<dbReference type="GO" id="GO:0005507">
    <property type="term" value="F:copper ion binding"/>
    <property type="evidence" value="ECO:0007669"/>
    <property type="project" value="TreeGrafter"/>
</dbReference>
<dbReference type="Gene3D" id="2.70.150.10">
    <property type="entry name" value="Calcium-transporting ATPase, cytoplasmic transduction domain A"/>
    <property type="match status" value="1"/>
</dbReference>
<keyword evidence="5 11" id="KW-0479">Metal-binding</keyword>
<dbReference type="CDD" id="cd02094">
    <property type="entry name" value="P-type_ATPase_Cu-like"/>
    <property type="match status" value="1"/>
</dbReference>
<dbReference type="EC" id="3.6.3.4" evidence="13"/>
<feature type="transmembrane region" description="Helical" evidence="11">
    <location>
        <begin position="730"/>
        <end position="752"/>
    </location>
</feature>
<dbReference type="GO" id="GO:0016887">
    <property type="term" value="F:ATP hydrolysis activity"/>
    <property type="evidence" value="ECO:0007669"/>
    <property type="project" value="InterPro"/>
</dbReference>
<dbReference type="Gene3D" id="1.10.620.20">
    <property type="entry name" value="Ribonucleotide Reductase, subunit A"/>
    <property type="match status" value="1"/>
</dbReference>
<dbReference type="Pfam" id="PF04945">
    <property type="entry name" value="YHS"/>
    <property type="match status" value="1"/>
</dbReference>
<reference evidence="14" key="1">
    <citation type="submission" date="2015-06" db="EMBL/GenBank/DDBJ databases">
        <authorList>
            <person name="Bertelli C."/>
        </authorList>
    </citation>
    <scope>NUCLEOTIDE SEQUENCE [LARGE SCALE GENOMIC DNA]</scope>
    <source>
        <strain evidence="14">CRIB-30</strain>
    </source>
</reference>
<gene>
    <name evidence="13" type="primary">actP</name>
    <name evidence="13" type="ORF">ELAC_0237</name>
</gene>
<dbReference type="PANTHER" id="PTHR43520">
    <property type="entry name" value="ATP7, ISOFORM B"/>
    <property type="match status" value="1"/>
</dbReference>
<evidence type="ECO:0000256" key="8">
    <source>
        <dbReference type="ARBA" id="ARBA00022967"/>
    </source>
</evidence>
<proteinExistence type="inferred from homology"/>
<feature type="transmembrane region" description="Helical" evidence="11">
    <location>
        <begin position="208"/>
        <end position="226"/>
    </location>
</feature>
<dbReference type="InterPro" id="IPR001757">
    <property type="entry name" value="P_typ_ATPase"/>
</dbReference>
<dbReference type="InterPro" id="IPR012348">
    <property type="entry name" value="RNR-like"/>
</dbReference>
<evidence type="ECO:0000313" key="13">
    <source>
        <dbReference type="EMBL" id="CRX37598.1"/>
    </source>
</evidence>
<dbReference type="InterPro" id="IPR059000">
    <property type="entry name" value="ATPase_P-type_domA"/>
</dbReference>
<dbReference type="OrthoDB" id="9766480at2"/>
<dbReference type="GO" id="GO:0055070">
    <property type="term" value="P:copper ion homeostasis"/>
    <property type="evidence" value="ECO:0007669"/>
    <property type="project" value="TreeGrafter"/>
</dbReference>
<dbReference type="PROSITE" id="PS00154">
    <property type="entry name" value="ATPASE_E1_E2"/>
    <property type="match status" value="1"/>
</dbReference>
<dbReference type="InterPro" id="IPR023299">
    <property type="entry name" value="ATPase_P-typ_cyto_dom_N"/>
</dbReference>
<keyword evidence="4 11" id="KW-0812">Transmembrane</keyword>
<dbReference type="InterPro" id="IPR011017">
    <property type="entry name" value="TRASH_dom"/>
</dbReference>
<feature type="transmembrane region" description="Helical" evidence="11">
    <location>
        <begin position="107"/>
        <end position="127"/>
    </location>
</feature>
<dbReference type="Pfam" id="PF00702">
    <property type="entry name" value="Hydrolase"/>
    <property type="match status" value="1"/>
</dbReference>
<dbReference type="SMART" id="SM00746">
    <property type="entry name" value="TRASH"/>
    <property type="match status" value="1"/>
</dbReference>
<feature type="transmembrane region" description="Helical" evidence="11">
    <location>
        <begin position="139"/>
        <end position="157"/>
    </location>
</feature>
<evidence type="ECO:0000256" key="3">
    <source>
        <dbReference type="ARBA" id="ARBA00022475"/>
    </source>
</evidence>
<dbReference type="InterPro" id="IPR023298">
    <property type="entry name" value="ATPase_P-typ_TM_dom_sf"/>
</dbReference>
<dbReference type="RefSeq" id="WP_098037461.1">
    <property type="nucleotide sequence ID" value="NZ_CWGJ01000005.1"/>
</dbReference>
<evidence type="ECO:0000256" key="6">
    <source>
        <dbReference type="ARBA" id="ARBA00022741"/>
    </source>
</evidence>
<feature type="transmembrane region" description="Helical" evidence="11">
    <location>
        <begin position="363"/>
        <end position="382"/>
    </location>
</feature>
<dbReference type="PRINTS" id="PR00119">
    <property type="entry name" value="CATATPASE"/>
</dbReference>
<keyword evidence="7 11" id="KW-0067">ATP-binding</keyword>
<dbReference type="InterPro" id="IPR018303">
    <property type="entry name" value="ATPase_P-typ_P_site"/>
</dbReference>
<dbReference type="SUPFAM" id="SSF56784">
    <property type="entry name" value="HAD-like"/>
    <property type="match status" value="1"/>
</dbReference>
<feature type="transmembrane region" description="Helical" evidence="11">
    <location>
        <begin position="169"/>
        <end position="192"/>
    </location>
</feature>
<dbReference type="InterPro" id="IPR009078">
    <property type="entry name" value="Ferritin-like_SF"/>
</dbReference>
<evidence type="ECO:0000259" key="12">
    <source>
        <dbReference type="SMART" id="SM00746"/>
    </source>
</evidence>
<dbReference type="Gene3D" id="3.40.50.1000">
    <property type="entry name" value="HAD superfamily/HAD-like"/>
    <property type="match status" value="1"/>
</dbReference>
<keyword evidence="3 11" id="KW-1003">Cell membrane</keyword>
<dbReference type="InterPro" id="IPR027256">
    <property type="entry name" value="P-typ_ATPase_IB"/>
</dbReference>
<feature type="domain" description="TRASH" evidence="12">
    <location>
        <begin position="6"/>
        <end position="44"/>
    </location>
</feature>
<evidence type="ECO:0000256" key="9">
    <source>
        <dbReference type="ARBA" id="ARBA00022989"/>
    </source>
</evidence>
<dbReference type="GO" id="GO:0005886">
    <property type="term" value="C:plasma membrane"/>
    <property type="evidence" value="ECO:0007669"/>
    <property type="project" value="UniProtKB-SubCell"/>
</dbReference>
<keyword evidence="14" id="KW-1185">Reference proteome</keyword>
<comment type="subcellular location">
    <subcellularLocation>
        <location evidence="1">Cell membrane</location>
        <topology evidence="1">Multi-pass membrane protein</topology>
    </subcellularLocation>
</comment>
<keyword evidence="8" id="KW-1278">Translocase</keyword>
<dbReference type="InterPro" id="IPR045800">
    <property type="entry name" value="HMBD"/>
</dbReference>
<dbReference type="EMBL" id="CWGJ01000005">
    <property type="protein sequence ID" value="CRX37598.1"/>
    <property type="molecule type" value="Genomic_DNA"/>
</dbReference>
<dbReference type="InterPro" id="IPR007029">
    <property type="entry name" value="YHS_dom"/>
</dbReference>
<evidence type="ECO:0000313" key="14">
    <source>
        <dbReference type="Proteomes" id="UP000220251"/>
    </source>
</evidence>
<keyword evidence="6 11" id="KW-0547">Nucleotide-binding</keyword>
<dbReference type="NCBIfam" id="TIGR01511">
    <property type="entry name" value="ATPase-IB1_Cu"/>
    <property type="match status" value="1"/>
</dbReference>
<protein>
    <submittedName>
        <fullName evidence="13">Copper-transporting P-type ATPase</fullName>
        <ecNumber evidence="13">3.6.3.4</ecNumber>
    </submittedName>
</protein>
<dbReference type="NCBIfam" id="TIGR01494">
    <property type="entry name" value="ATPase_P-type"/>
    <property type="match status" value="1"/>
</dbReference>
<keyword evidence="13" id="KW-0378">Hydrolase</keyword>
<dbReference type="SFLD" id="SFLDG00002">
    <property type="entry name" value="C1.7:_P-type_atpase_like"/>
    <property type="match status" value="1"/>
</dbReference>
<dbReference type="SUPFAM" id="SSF81665">
    <property type="entry name" value="Calcium ATPase, transmembrane domain M"/>
    <property type="match status" value="1"/>
</dbReference>
<keyword evidence="10 11" id="KW-0472">Membrane</keyword>
<organism evidence="13 14">
    <name type="scientific">Estrella lausannensis</name>
    <dbReference type="NCBI Taxonomy" id="483423"/>
    <lineage>
        <taxon>Bacteria</taxon>
        <taxon>Pseudomonadati</taxon>
        <taxon>Chlamydiota</taxon>
        <taxon>Chlamydiia</taxon>
        <taxon>Parachlamydiales</taxon>
        <taxon>Candidatus Criblamydiaceae</taxon>
        <taxon>Estrella</taxon>
    </lineage>
</organism>
<dbReference type="SUPFAM" id="SSF47240">
    <property type="entry name" value="Ferritin-like"/>
    <property type="match status" value="1"/>
</dbReference>
<dbReference type="PANTHER" id="PTHR43520:SF8">
    <property type="entry name" value="P-TYPE CU(+) TRANSPORTER"/>
    <property type="match status" value="1"/>
</dbReference>
<dbReference type="AlphaFoldDB" id="A0A0H5DP05"/>
<dbReference type="InterPro" id="IPR044492">
    <property type="entry name" value="P_typ_ATPase_HD_dom"/>
</dbReference>
<keyword evidence="9 11" id="KW-1133">Transmembrane helix</keyword>
<feature type="transmembrane region" description="Helical" evidence="11">
    <location>
        <begin position="388"/>
        <end position="411"/>
    </location>
</feature>
<evidence type="ECO:0000256" key="4">
    <source>
        <dbReference type="ARBA" id="ARBA00022692"/>
    </source>
</evidence>
<dbReference type="InterPro" id="IPR036412">
    <property type="entry name" value="HAD-like_sf"/>
</dbReference>
<evidence type="ECO:0000256" key="10">
    <source>
        <dbReference type="ARBA" id="ARBA00023136"/>
    </source>
</evidence>
<dbReference type="SUPFAM" id="SSF81653">
    <property type="entry name" value="Calcium ATPase, transduction domain A"/>
    <property type="match status" value="1"/>
</dbReference>
<dbReference type="GO" id="GO:0043682">
    <property type="term" value="F:P-type divalent copper transporter activity"/>
    <property type="evidence" value="ECO:0007669"/>
    <property type="project" value="TreeGrafter"/>
</dbReference>
<dbReference type="Pfam" id="PF00122">
    <property type="entry name" value="E1-E2_ATPase"/>
    <property type="match status" value="1"/>
</dbReference>
<feature type="transmembrane region" description="Helical" evidence="11">
    <location>
        <begin position="705"/>
        <end position="724"/>
    </location>
</feature>
<dbReference type="SFLD" id="SFLDF00027">
    <property type="entry name" value="p-type_atpase"/>
    <property type="match status" value="1"/>
</dbReference>
<dbReference type="PRINTS" id="PR00943">
    <property type="entry name" value="CUATPASE"/>
</dbReference>
<dbReference type="SFLD" id="SFLDS00003">
    <property type="entry name" value="Haloacid_Dehalogenase"/>
    <property type="match status" value="1"/>
</dbReference>
<dbReference type="GO" id="GO:0005524">
    <property type="term" value="F:ATP binding"/>
    <property type="evidence" value="ECO:0007669"/>
    <property type="project" value="UniProtKB-UniRule"/>
</dbReference>
<dbReference type="Proteomes" id="UP000220251">
    <property type="component" value="Unassembled WGS sequence"/>
</dbReference>